<evidence type="ECO:0000256" key="1">
    <source>
        <dbReference type="SAM" id="MobiDB-lite"/>
    </source>
</evidence>
<keyword evidence="3" id="KW-1185">Reference proteome</keyword>
<protein>
    <submittedName>
        <fullName evidence="2">Uncharacterized protein</fullName>
    </submittedName>
</protein>
<reference evidence="2 3" key="1">
    <citation type="journal article" date="2019" name="Sci. Rep.">
        <title>Orb-weaving spider Araneus ventricosus genome elucidates the spidroin gene catalogue.</title>
        <authorList>
            <person name="Kono N."/>
            <person name="Nakamura H."/>
            <person name="Ohtoshi R."/>
            <person name="Moran D.A.P."/>
            <person name="Shinohara A."/>
            <person name="Yoshida Y."/>
            <person name="Fujiwara M."/>
            <person name="Mori M."/>
            <person name="Tomita M."/>
            <person name="Arakawa K."/>
        </authorList>
    </citation>
    <scope>NUCLEOTIDE SEQUENCE [LARGE SCALE GENOMIC DNA]</scope>
</reference>
<sequence>MFEPLPMNVQQTQYTMDLQWNRVSNAESSGHDAKTLPLGHRGPKMYTSCLQRLNGISIMEITNLRQKALKHDDRDDDEQSDIDIAVVPPETAEASDEEEGNNNILNHDNDDLPCDTASETEVHSKKKFESSESSCSRVKKLKKIKN</sequence>
<evidence type="ECO:0000313" key="2">
    <source>
        <dbReference type="EMBL" id="GBM95964.1"/>
    </source>
</evidence>
<dbReference type="EMBL" id="BGPR01004105">
    <property type="protein sequence ID" value="GBM95964.1"/>
    <property type="molecule type" value="Genomic_DNA"/>
</dbReference>
<feature type="region of interest" description="Disordered" evidence="1">
    <location>
        <begin position="69"/>
        <end position="132"/>
    </location>
</feature>
<dbReference type="Proteomes" id="UP000499080">
    <property type="component" value="Unassembled WGS sequence"/>
</dbReference>
<accession>A0A4Y2K0U8</accession>
<dbReference type="AlphaFoldDB" id="A0A4Y2K0U8"/>
<proteinExistence type="predicted"/>
<dbReference type="OrthoDB" id="1099063at2759"/>
<feature type="compositionally biased region" description="Basic and acidic residues" evidence="1">
    <location>
        <begin position="120"/>
        <end position="130"/>
    </location>
</feature>
<comment type="caution">
    <text evidence="2">The sequence shown here is derived from an EMBL/GenBank/DDBJ whole genome shotgun (WGS) entry which is preliminary data.</text>
</comment>
<evidence type="ECO:0000313" key="3">
    <source>
        <dbReference type="Proteomes" id="UP000499080"/>
    </source>
</evidence>
<name>A0A4Y2K0U8_ARAVE</name>
<gene>
    <name evidence="2" type="ORF">AVEN_146471_1</name>
</gene>
<organism evidence="2 3">
    <name type="scientific">Araneus ventricosus</name>
    <name type="common">Orbweaver spider</name>
    <name type="synonym">Epeira ventricosa</name>
    <dbReference type="NCBI Taxonomy" id="182803"/>
    <lineage>
        <taxon>Eukaryota</taxon>
        <taxon>Metazoa</taxon>
        <taxon>Ecdysozoa</taxon>
        <taxon>Arthropoda</taxon>
        <taxon>Chelicerata</taxon>
        <taxon>Arachnida</taxon>
        <taxon>Araneae</taxon>
        <taxon>Araneomorphae</taxon>
        <taxon>Entelegynae</taxon>
        <taxon>Araneoidea</taxon>
        <taxon>Araneidae</taxon>
        <taxon>Araneus</taxon>
    </lineage>
</organism>